<evidence type="ECO:0000313" key="4">
    <source>
        <dbReference type="Proteomes" id="UP000482209"/>
    </source>
</evidence>
<feature type="transmembrane region" description="Helical" evidence="1">
    <location>
        <begin position="5"/>
        <end position="22"/>
    </location>
</feature>
<keyword evidence="4" id="KW-1185">Reference proteome</keyword>
<dbReference type="AlphaFoldDB" id="A0A6L5XZB5"/>
<dbReference type="PANTHER" id="PTHR30336">
    <property type="entry name" value="INNER MEMBRANE PROTEIN, PROBABLE PERMEASE"/>
    <property type="match status" value="1"/>
</dbReference>
<keyword evidence="1" id="KW-1133">Transmembrane helix</keyword>
<dbReference type="RefSeq" id="WP_154519587.1">
    <property type="nucleotide sequence ID" value="NZ_VUMT01000014.1"/>
</dbReference>
<evidence type="ECO:0000256" key="1">
    <source>
        <dbReference type="SAM" id="Phobius"/>
    </source>
</evidence>
<feature type="domain" description="DUF218" evidence="2">
    <location>
        <begin position="95"/>
        <end position="226"/>
    </location>
</feature>
<feature type="transmembrane region" description="Helical" evidence="1">
    <location>
        <begin position="59"/>
        <end position="83"/>
    </location>
</feature>
<dbReference type="GO" id="GO:0043164">
    <property type="term" value="P:Gram-negative-bacterium-type cell wall biogenesis"/>
    <property type="evidence" value="ECO:0007669"/>
    <property type="project" value="TreeGrafter"/>
</dbReference>
<evidence type="ECO:0000313" key="3">
    <source>
        <dbReference type="EMBL" id="MSS64190.1"/>
    </source>
</evidence>
<accession>A0A6L5XZB5</accession>
<dbReference type="GO" id="GO:0005886">
    <property type="term" value="C:plasma membrane"/>
    <property type="evidence" value="ECO:0007669"/>
    <property type="project" value="TreeGrafter"/>
</dbReference>
<evidence type="ECO:0000259" key="2">
    <source>
        <dbReference type="Pfam" id="PF02698"/>
    </source>
</evidence>
<keyword evidence="1" id="KW-0812">Transmembrane</keyword>
<comment type="caution">
    <text evidence="3">The sequence shown here is derived from an EMBL/GenBank/DDBJ whole genome shotgun (WGS) entry which is preliminary data.</text>
</comment>
<feature type="transmembrane region" description="Helical" evidence="1">
    <location>
        <begin position="28"/>
        <end position="47"/>
    </location>
</feature>
<dbReference type="PANTHER" id="PTHR30336:SF4">
    <property type="entry name" value="ENVELOPE BIOGENESIS FACTOR ELYC"/>
    <property type="match status" value="1"/>
</dbReference>
<dbReference type="Pfam" id="PF02698">
    <property type="entry name" value="DUF218"/>
    <property type="match status" value="1"/>
</dbReference>
<gene>
    <name evidence="3" type="ORF">FYJ58_09925</name>
</gene>
<dbReference type="CDD" id="cd06259">
    <property type="entry name" value="YdcF-like"/>
    <property type="match status" value="1"/>
</dbReference>
<sequence length="247" mass="28057">MTNYLFIGIGLSLLIYFCFVVFYTKNPISFALFWLVGALTCFTISLLKSYILKSKILNCIYLLLIFGIFFFLLLFCSHIFFILKQIHSVPRTNIDCLIILGAGLKGEQITKSLQFRLETAYSYMEAHPDTTAIVSGGKGKGETITEAQAMNRYLIKKGISSDRIKMEPDSTNTYENFLFSKELLEKNVLAVGIVTNNFHIYRALQIAKKLNLQNPVGIPAPTDPLIFVHFMVRELFALIKDKLVKNI</sequence>
<dbReference type="InterPro" id="IPR014729">
    <property type="entry name" value="Rossmann-like_a/b/a_fold"/>
</dbReference>
<dbReference type="GO" id="GO:0000270">
    <property type="term" value="P:peptidoglycan metabolic process"/>
    <property type="evidence" value="ECO:0007669"/>
    <property type="project" value="TreeGrafter"/>
</dbReference>
<dbReference type="EMBL" id="VUMT01000014">
    <property type="protein sequence ID" value="MSS64190.1"/>
    <property type="molecule type" value="Genomic_DNA"/>
</dbReference>
<dbReference type="Proteomes" id="UP000482209">
    <property type="component" value="Unassembled WGS sequence"/>
</dbReference>
<protein>
    <submittedName>
        <fullName evidence="3">YdcF family protein</fullName>
    </submittedName>
</protein>
<organism evidence="3 4">
    <name type="scientific">Velocimicrobium porci</name>
    <dbReference type="NCBI Taxonomy" id="2606634"/>
    <lineage>
        <taxon>Bacteria</taxon>
        <taxon>Bacillati</taxon>
        <taxon>Bacillota</taxon>
        <taxon>Clostridia</taxon>
        <taxon>Lachnospirales</taxon>
        <taxon>Lachnospiraceae</taxon>
        <taxon>Velocimicrobium</taxon>
    </lineage>
</organism>
<dbReference type="InterPro" id="IPR003848">
    <property type="entry name" value="DUF218"/>
</dbReference>
<proteinExistence type="predicted"/>
<reference evidence="3 4" key="1">
    <citation type="submission" date="2019-08" db="EMBL/GenBank/DDBJ databases">
        <title>In-depth cultivation of the pig gut microbiome towards novel bacterial diversity and tailored functional studies.</title>
        <authorList>
            <person name="Wylensek D."/>
            <person name="Hitch T.C.A."/>
            <person name="Clavel T."/>
        </authorList>
    </citation>
    <scope>NUCLEOTIDE SEQUENCE [LARGE SCALE GENOMIC DNA]</scope>
    <source>
        <strain evidence="3 4">WCA-693-APC-MOT-I</strain>
    </source>
</reference>
<dbReference type="InterPro" id="IPR051599">
    <property type="entry name" value="Cell_Envelope_Assoc"/>
</dbReference>
<dbReference type="Gene3D" id="3.40.50.620">
    <property type="entry name" value="HUPs"/>
    <property type="match status" value="1"/>
</dbReference>
<name>A0A6L5XZB5_9FIRM</name>
<keyword evidence="1" id="KW-0472">Membrane</keyword>